<dbReference type="EMBL" id="JAXCLX010000002">
    <property type="protein sequence ID" value="MDY0873105.1"/>
    <property type="molecule type" value="Genomic_DNA"/>
</dbReference>
<sequence>MAANLTTAEVKADIEHVRAELVQTIHEVAKALAKRGGGEVLSAVAADLTKEAAALRRLAS</sequence>
<evidence type="ECO:0000313" key="1">
    <source>
        <dbReference type="EMBL" id="MDY0873105.1"/>
    </source>
</evidence>
<comment type="caution">
    <text evidence="1">The sequence shown here is derived from an EMBL/GenBank/DDBJ whole genome shotgun (WGS) entry which is preliminary data.</text>
</comment>
<dbReference type="RefSeq" id="WP_320501570.1">
    <property type="nucleotide sequence ID" value="NZ_JAXCLX010000002.1"/>
</dbReference>
<accession>A0ABU5E0P0</accession>
<organism evidence="1 2">
    <name type="scientific">Dongia rigui</name>
    <dbReference type="NCBI Taxonomy" id="940149"/>
    <lineage>
        <taxon>Bacteria</taxon>
        <taxon>Pseudomonadati</taxon>
        <taxon>Pseudomonadota</taxon>
        <taxon>Alphaproteobacteria</taxon>
        <taxon>Rhodospirillales</taxon>
        <taxon>Dongiaceae</taxon>
        <taxon>Dongia</taxon>
    </lineage>
</organism>
<dbReference type="Proteomes" id="UP001271769">
    <property type="component" value="Unassembled WGS sequence"/>
</dbReference>
<name>A0ABU5E0P0_9PROT</name>
<proteinExistence type="predicted"/>
<keyword evidence="2" id="KW-1185">Reference proteome</keyword>
<evidence type="ECO:0000313" key="2">
    <source>
        <dbReference type="Proteomes" id="UP001271769"/>
    </source>
</evidence>
<protein>
    <submittedName>
        <fullName evidence="1">Uncharacterized protein</fullName>
    </submittedName>
</protein>
<reference evidence="1 2" key="1">
    <citation type="journal article" date="2013" name="Antonie Van Leeuwenhoek">
        <title>Dongia rigui sp. nov., isolated from freshwater of a large wetland in Korea.</title>
        <authorList>
            <person name="Baik K.S."/>
            <person name="Hwang Y.M."/>
            <person name="Choi J.S."/>
            <person name="Kwon J."/>
            <person name="Seong C.N."/>
        </authorList>
    </citation>
    <scope>NUCLEOTIDE SEQUENCE [LARGE SCALE GENOMIC DNA]</scope>
    <source>
        <strain evidence="1 2">04SU4-P</strain>
    </source>
</reference>
<gene>
    <name evidence="1" type="ORF">SMD31_14280</name>
</gene>